<feature type="transmembrane region" description="Helical" evidence="5">
    <location>
        <begin position="36"/>
        <end position="60"/>
    </location>
</feature>
<name>A0ABS5XXY2_9MICO</name>
<evidence type="ECO:0000256" key="5">
    <source>
        <dbReference type="SAM" id="Phobius"/>
    </source>
</evidence>
<keyword evidence="2 5" id="KW-0812">Transmembrane</keyword>
<comment type="caution">
    <text evidence="6">The sequence shown here is derived from an EMBL/GenBank/DDBJ whole genome shotgun (WGS) entry which is preliminary data.</text>
</comment>
<comment type="subcellular location">
    <subcellularLocation>
        <location evidence="1">Membrane</location>
        <topology evidence="1">Multi-pass membrane protein</topology>
    </subcellularLocation>
</comment>
<protein>
    <submittedName>
        <fullName evidence="6">DUF4870 domain-containing protein</fullName>
    </submittedName>
</protein>
<keyword evidence="4 5" id="KW-0472">Membrane</keyword>
<evidence type="ECO:0000256" key="4">
    <source>
        <dbReference type="ARBA" id="ARBA00023136"/>
    </source>
</evidence>
<feature type="transmembrane region" description="Helical" evidence="5">
    <location>
        <begin position="72"/>
        <end position="90"/>
    </location>
</feature>
<reference evidence="6 7" key="1">
    <citation type="submission" date="2021-03" db="EMBL/GenBank/DDBJ databases">
        <title>Microbacterium pauli sp. nov., isolated from microfiltered milk.</title>
        <authorList>
            <person name="Bellassi P."/>
            <person name="Fontana A."/>
            <person name="Callegari M.L."/>
            <person name="Lorenzo M."/>
            <person name="Cappa F."/>
        </authorList>
    </citation>
    <scope>NUCLEOTIDE SEQUENCE [LARGE SCALE GENOMIC DNA]</scope>
    <source>
        <strain evidence="6 7">DSM 18909</strain>
    </source>
</reference>
<accession>A0ABS5XXY2</accession>
<dbReference type="InterPro" id="IPR019109">
    <property type="entry name" value="MamF_MmsF"/>
</dbReference>
<keyword evidence="7" id="KW-1185">Reference proteome</keyword>
<evidence type="ECO:0000313" key="6">
    <source>
        <dbReference type="EMBL" id="MBT8799407.1"/>
    </source>
</evidence>
<dbReference type="RefSeq" id="WP_215488640.1">
    <property type="nucleotide sequence ID" value="NZ_BAAAPJ010000002.1"/>
</dbReference>
<evidence type="ECO:0000256" key="3">
    <source>
        <dbReference type="ARBA" id="ARBA00022989"/>
    </source>
</evidence>
<organism evidence="6 7">
    <name type="scientific">Microbacterium flavum</name>
    <dbReference type="NCBI Taxonomy" id="415216"/>
    <lineage>
        <taxon>Bacteria</taxon>
        <taxon>Bacillati</taxon>
        <taxon>Actinomycetota</taxon>
        <taxon>Actinomycetes</taxon>
        <taxon>Micrococcales</taxon>
        <taxon>Microbacteriaceae</taxon>
        <taxon>Microbacterium</taxon>
    </lineage>
</organism>
<feature type="transmembrane region" description="Helical" evidence="5">
    <location>
        <begin position="96"/>
        <end position="117"/>
    </location>
</feature>
<dbReference type="EMBL" id="JAFLHG010000020">
    <property type="protein sequence ID" value="MBT8799407.1"/>
    <property type="molecule type" value="Genomic_DNA"/>
</dbReference>
<proteinExistence type="predicted"/>
<keyword evidence="3 5" id="KW-1133">Transmembrane helix</keyword>
<evidence type="ECO:0000256" key="2">
    <source>
        <dbReference type="ARBA" id="ARBA00022692"/>
    </source>
</evidence>
<dbReference type="Pfam" id="PF09685">
    <property type="entry name" value="MamF_MmsF"/>
    <property type="match status" value="1"/>
</dbReference>
<evidence type="ECO:0000313" key="7">
    <source>
        <dbReference type="Proteomes" id="UP000740605"/>
    </source>
</evidence>
<dbReference type="Proteomes" id="UP000740605">
    <property type="component" value="Unassembled WGS sequence"/>
</dbReference>
<evidence type="ECO:0000256" key="1">
    <source>
        <dbReference type="ARBA" id="ARBA00004141"/>
    </source>
</evidence>
<sequence length="135" mass="14678">MTTPPNVPPQQPPYPAQPPYGGYQPVQPLSPSDEKLWATLVHVGGIFFSFVPALIGYLVLKDRGPFVRAHTATALNFQLTLLIASVVGSVLSLVGIGFLTLGAIWVLNIVFSIIAALKANRGEWYRYPLTITFLS</sequence>
<gene>
    <name evidence="6" type="ORF">J0P97_15215</name>
</gene>